<dbReference type="FunFam" id="3.30.420.10:FF:000032">
    <property type="entry name" value="Retrovirus-related Pol polyprotein from transposon 297-like Protein"/>
    <property type="match status" value="1"/>
</dbReference>
<evidence type="ECO:0000256" key="4">
    <source>
        <dbReference type="ARBA" id="ARBA00022695"/>
    </source>
</evidence>
<dbReference type="FunFam" id="3.30.70.270:FF:000063">
    <property type="entry name" value="Zinc knuckle domaincontaining protein"/>
    <property type="match status" value="1"/>
</dbReference>
<evidence type="ECO:0000256" key="14">
    <source>
        <dbReference type="ARBA" id="ARBA00023125"/>
    </source>
</evidence>
<dbReference type="Pfam" id="PF00078">
    <property type="entry name" value="RVT_1"/>
    <property type="match status" value="1"/>
</dbReference>
<dbReference type="InterPro" id="IPR050951">
    <property type="entry name" value="Retrovirus_Pol_polyprotein"/>
</dbReference>
<dbReference type="PANTHER" id="PTHR37984">
    <property type="entry name" value="PROTEIN CBG26694"/>
    <property type="match status" value="1"/>
</dbReference>
<dbReference type="GO" id="GO:0003677">
    <property type="term" value="F:DNA binding"/>
    <property type="evidence" value="ECO:0007669"/>
    <property type="project" value="UniProtKB-KW"/>
</dbReference>
<keyword evidence="5" id="KW-0540">Nuclease</keyword>
<sequence>MTRGDNGEQDDRMSEGFHSTESAGGEPQTFPAAAPSEELADDRRRARHGGPSAIATNPARPDLADPDMSTPEGLAMARGILQRAVDITSRHADRASERAWSDARPRSAPAAASTTAVQGDSSDRGSGPRTGSDVLRIASPSAAEASALYAGQGAVTFGLGGAGASLLPSVPTWTTTPAYGSATQAPASWPTPRMRTAIAAYGGYALQDVATPSDPKSAVPSTPAQPPVTNAPTPATGTAATTYRFSGMPSHIKNAVRMIQPFYSENSTVDKTRAFWDAFERATVGLDESLRLSAFRECLKGKPGEEWWMYSKIEDFETLRVRFHNQFICLTPLQMIERLKNTKRSRGMSAEVWGDLIQGLCDEAQCFDPRMRYQYFLSGLRNKEWKTALSTAMVNSIQQAVAVLLYKNMHIPVEDGADFADVVASTSKNAAEGTLLSQMMQMLQANQNLILQQQRELAQSPRSPRRSNYAAAAFENAAPPTQAPSYPQGTPASVPQGSVRGIHQGPDMYTQDGRTVCGRCHLLGCSRINCRRANATCPHCKARGHVGPECEAPQHGNGNGGGNYSQNRCPGGSSRRPRALLLEPPDKARPVPNNEEGMREGRRVSLLPLARGTTLGEAEASLTFDYNEETVENNYDNVEIWDHDDEASTVRYEDELTTLETTKWERPVTVGYATTTEESQPSERATGVLANEEVAYDLENDEIVNEEPSERASGVLTTEEVAVDLEEPYLRTEEPSERAIGALTTEEVAHDLENDCLRMGKPSDSATGDLTTGDNEETTRKPTVNVCNGARCRCLEALPVVKERVSFLPSKKTEGEKWTAPARKKSDGEESDSPATGVGVPLPKPPEYDRNACPSVLEQVGVASEDGQEDVESTKESGETPGESAASTDAAPPPEEPPPPHSRLFTEEELGALEARTPSTVGVELEEYDKELEERLFPLDEVELEKRVVRNAAKAKEPSLEELSVLLNLPVETLQRTREASPGELSTPEYWSDWYKKTLAASAEAKRANRDFRTNSPSTKEETRAEPGPSRPTESEGASDEVASVLDEVVASIVPSSRVVATTVDERRVIANIGVPRVGSERKDEDGPRPLPFRLRTLVRSIVFLLILDEEAKHGARCPRCHYLEAYPPEAEPRGHFVPGLFSAELLTRARELVIERAGVLGDSVRQTVLREISRTYLESVGSTLAKRLERRRTCWCDRPVREPIRPRRVRFDCSSLAAKRSEALGSHTGRVEDPDDVLNYVCFVKDGGAEKEKRKAGLVEVKDRPTPGGSPNADVEDPVPEGKRVICSVEGFEATSVGFIDSLPAELLIDTGAIASLVDSRVLEKLGLAKAPLRPYHGSLNGVSGHPLHIRGEIELPLRIGTLEKLRTFAVVDRLHVHALLGTDALKAFRAVIDMEESVMTLKETGETFRLGASIVEEMYVSRINSTVRLCPGGQALVVANLMGKAPEDSTVLVEGLPELNPLLKVARSLCSVQNGQTIVEVCNASEEDVVIQKGTALAAATVVPKTAFLPTQQAYRNESGTRGVDSVISSAARESDPPREAMPGLKEAYRAEMEADFTDSKLGGEQQELLRSLLGDFRDMFVESSLKPGRTDLLKFSIDTGTHPPIKQRPYRVSNAEGDVMEAEIDQYLELGLVRPSTSPWASPVLMIRKPDGGIRFCIDYRRLNAVTIKDCYPMPLIDDILDVLRGAKLYSTMDIASGYWNVPMDPDSVEKTAFTCKYGQFEWLVMPFGLCNAVPAFERLMEKVLVDLKWRTCLVYLDDCVVFSSDFPTHLVRLRQVLERFRNAGFKLKMKKCRWGRDQVAFLGHIVTPTGIQPNPEKVKAVMNVARRHDLHTVRAFLGLTSYFRRYIPGYAAISAPIERLKVKGTEFVWNADCEAAFLQLKRRLVEPPILVYPDFSQRFKLYVDSSRLAVGACLMQTVDGRERVVAYASKLLVGSEKKWIYKTDGTSEIECWGIVWATRKFRCYLDRTEFDLYTDHKALTCVFNENNRTTNAKLARWAMELSQLRFKVYHKPGTAMGHADGLSRLHSDTICALTITDLLNDDPSSTEESPVPVGEGSSLGPNGESTAASSPVTAGALDEAVQAAMDALNEVGEPPAPLSSANSEHNAANDAPGALANAIDDELPEDDVAQNASSSVDLFGLDRERFQEEQKRTPWIQALVAFLEDGAVALDAQLRVKVLLMAPHYVVKNGVLMRRVHLKARGGPARSLSVPVIPLPFIETVLHYCHSDVFAAHVGQSKTIEKVRKHAYWHGWKKDVIEYVKSCTVCGSGKGYRPWRNGRMQRMPVQELSGPFSLLVVDAIGPLVTTPRGHKYILVFADYFTRWVEAFPVEALDTLTFVRVMVDEVLCRHGVPERLLSDRGTNFISELARSFYETLGIKKLFGAAYHPQTQGLVERFNGTLIGMLRMFVSEAQSDWDLYLPRVLFAYRTSYHDSLGDTPFFSLYGRDPVLPLDLAFLNTKNDWKSNEVAEYRRKLYLSMRDTRRLVERQLLKAQDRNARRRSDQVAVEFNEGDAVWVYQYFRARRGEKKTKKLAFSWHGPYRVVGQLGENTYKIAIPSHPDRVVSVNVNRLKKFAGRWSRLFPNEVPAGVGRQPDADDAGPLTVDDLPTTSFVERRTLGGEETVFSGVTNPIVEVLAKRVKGRQEQYPVLTASYETCWRPTSLFLPDYAPLIKIYEDERRTAGGWPELRRSARLVDANATVDEDELLF</sequence>
<dbReference type="Pfam" id="PF17921">
    <property type="entry name" value="Integrase_H2C2"/>
    <property type="match status" value="1"/>
</dbReference>
<dbReference type="Pfam" id="PF00665">
    <property type="entry name" value="rve"/>
    <property type="match status" value="1"/>
</dbReference>
<feature type="compositionally biased region" description="Basic and acidic residues" evidence="16">
    <location>
        <begin position="1005"/>
        <end position="1025"/>
    </location>
</feature>
<dbReference type="GO" id="GO:0006310">
    <property type="term" value="P:DNA recombination"/>
    <property type="evidence" value="ECO:0007669"/>
    <property type="project" value="UniProtKB-KW"/>
</dbReference>
<feature type="compositionally biased region" description="Pro residues" evidence="16">
    <location>
        <begin position="891"/>
        <end position="901"/>
    </location>
</feature>
<evidence type="ECO:0000256" key="2">
    <source>
        <dbReference type="ARBA" id="ARBA00022670"/>
    </source>
</evidence>
<dbReference type="Pfam" id="PF17917">
    <property type="entry name" value="RT_RNaseH"/>
    <property type="match status" value="1"/>
</dbReference>
<dbReference type="InterPro" id="IPR041588">
    <property type="entry name" value="Integrase_H2C2"/>
</dbReference>
<feature type="region of interest" description="Disordered" evidence="16">
    <location>
        <begin position="810"/>
        <end position="905"/>
    </location>
</feature>
<dbReference type="GO" id="GO:0003887">
    <property type="term" value="F:DNA-directed DNA polymerase activity"/>
    <property type="evidence" value="ECO:0007669"/>
    <property type="project" value="UniProtKB-KW"/>
</dbReference>
<dbReference type="Gene3D" id="3.10.10.10">
    <property type="entry name" value="HIV Type 1 Reverse Transcriptase, subunit A, domain 1"/>
    <property type="match status" value="1"/>
</dbReference>
<evidence type="ECO:0000256" key="16">
    <source>
        <dbReference type="SAM" id="MobiDB-lite"/>
    </source>
</evidence>
<gene>
    <name evidence="19" type="ORF">PR001_g15969</name>
</gene>
<keyword evidence="10" id="KW-0460">Magnesium</keyword>
<dbReference type="CDD" id="cd09274">
    <property type="entry name" value="RNase_HI_RT_Ty3"/>
    <property type="match status" value="1"/>
</dbReference>
<evidence type="ECO:0000256" key="6">
    <source>
        <dbReference type="ARBA" id="ARBA00022723"/>
    </source>
</evidence>
<dbReference type="PROSITE" id="PS50994">
    <property type="entry name" value="INTEGRASE"/>
    <property type="match status" value="1"/>
</dbReference>
<dbReference type="CDD" id="cd01647">
    <property type="entry name" value="RT_LTR"/>
    <property type="match status" value="1"/>
</dbReference>
<dbReference type="InterPro" id="IPR021109">
    <property type="entry name" value="Peptidase_aspartic_dom_sf"/>
</dbReference>
<dbReference type="SUPFAM" id="SSF53098">
    <property type="entry name" value="Ribonuclease H-like"/>
    <property type="match status" value="1"/>
</dbReference>
<evidence type="ECO:0000256" key="5">
    <source>
        <dbReference type="ARBA" id="ARBA00022722"/>
    </source>
</evidence>
<dbReference type="GO" id="GO:0003964">
    <property type="term" value="F:RNA-directed DNA polymerase activity"/>
    <property type="evidence" value="ECO:0007669"/>
    <property type="project" value="UniProtKB-KW"/>
</dbReference>
<dbReference type="PANTHER" id="PTHR37984:SF5">
    <property type="entry name" value="PROTEIN NYNRIN-LIKE"/>
    <property type="match status" value="1"/>
</dbReference>
<feature type="domain" description="Integrase catalytic" evidence="18">
    <location>
        <begin position="2291"/>
        <end position="2450"/>
    </location>
</feature>
<feature type="compositionally biased region" description="Polar residues" evidence="16">
    <location>
        <begin position="484"/>
        <end position="496"/>
    </location>
</feature>
<evidence type="ECO:0000256" key="1">
    <source>
        <dbReference type="ARBA" id="ARBA00012493"/>
    </source>
</evidence>
<dbReference type="InterPro" id="IPR043502">
    <property type="entry name" value="DNA/RNA_pol_sf"/>
</dbReference>
<feature type="compositionally biased region" description="Basic and acidic residues" evidence="16">
    <location>
        <begin position="1"/>
        <end position="15"/>
    </location>
</feature>
<dbReference type="GO" id="GO:0004519">
    <property type="term" value="F:endonuclease activity"/>
    <property type="evidence" value="ECO:0007669"/>
    <property type="project" value="UniProtKB-KW"/>
</dbReference>
<dbReference type="GO" id="GO:0006508">
    <property type="term" value="P:proteolysis"/>
    <property type="evidence" value="ECO:0007669"/>
    <property type="project" value="UniProtKB-KW"/>
</dbReference>
<feature type="region of interest" description="Disordered" evidence="16">
    <location>
        <begin position="1"/>
        <end position="134"/>
    </location>
</feature>
<feature type="region of interest" description="Disordered" evidence="16">
    <location>
        <begin position="478"/>
        <end position="497"/>
    </location>
</feature>
<dbReference type="GO" id="GO:0046872">
    <property type="term" value="F:metal ion binding"/>
    <property type="evidence" value="ECO:0007669"/>
    <property type="project" value="UniProtKB-KW"/>
</dbReference>
<name>A0A6A3KV37_9STRA</name>
<dbReference type="Pfam" id="PF24626">
    <property type="entry name" value="SH3_Tf2-1"/>
    <property type="match status" value="1"/>
</dbReference>
<evidence type="ECO:0000256" key="9">
    <source>
        <dbReference type="ARBA" id="ARBA00022801"/>
    </source>
</evidence>
<evidence type="ECO:0000256" key="11">
    <source>
        <dbReference type="ARBA" id="ARBA00022908"/>
    </source>
</evidence>
<dbReference type="PROSITE" id="PS50878">
    <property type="entry name" value="RT_POL"/>
    <property type="match status" value="1"/>
</dbReference>
<organism evidence="19 20">
    <name type="scientific">Phytophthora rubi</name>
    <dbReference type="NCBI Taxonomy" id="129364"/>
    <lineage>
        <taxon>Eukaryota</taxon>
        <taxon>Sar</taxon>
        <taxon>Stramenopiles</taxon>
        <taxon>Oomycota</taxon>
        <taxon>Peronosporomycetes</taxon>
        <taxon>Peronosporales</taxon>
        <taxon>Peronosporaceae</taxon>
        <taxon>Phytophthora</taxon>
    </lineage>
</organism>
<protein>
    <recommendedName>
        <fullName evidence="1">RNA-directed DNA polymerase</fullName>
        <ecNumber evidence="1">2.7.7.49</ecNumber>
    </recommendedName>
</protein>
<dbReference type="InterPro" id="IPR056924">
    <property type="entry name" value="SH3_Tf2-1"/>
</dbReference>
<dbReference type="GO" id="GO:0015074">
    <property type="term" value="P:DNA integration"/>
    <property type="evidence" value="ECO:0007669"/>
    <property type="project" value="UniProtKB-KW"/>
</dbReference>
<evidence type="ECO:0000256" key="8">
    <source>
        <dbReference type="ARBA" id="ARBA00022759"/>
    </source>
</evidence>
<evidence type="ECO:0000259" key="18">
    <source>
        <dbReference type="PROSITE" id="PS50994"/>
    </source>
</evidence>
<feature type="region of interest" description="Disordered" evidence="16">
    <location>
        <begin position="211"/>
        <end position="234"/>
    </location>
</feature>
<dbReference type="InterPro" id="IPR000477">
    <property type="entry name" value="RT_dom"/>
</dbReference>
<dbReference type="Gene3D" id="2.40.70.10">
    <property type="entry name" value="Acid Proteases"/>
    <property type="match status" value="1"/>
</dbReference>
<dbReference type="Proteomes" id="UP000429607">
    <property type="component" value="Unassembled WGS sequence"/>
</dbReference>
<evidence type="ECO:0000256" key="10">
    <source>
        <dbReference type="ARBA" id="ARBA00022842"/>
    </source>
</evidence>
<reference evidence="19 20" key="1">
    <citation type="submission" date="2018-09" db="EMBL/GenBank/DDBJ databases">
        <title>Genomic investigation of the strawberry pathogen Phytophthora fragariae indicates pathogenicity is determined by transcriptional variation in three key races.</title>
        <authorList>
            <person name="Adams T.M."/>
            <person name="Armitage A.D."/>
            <person name="Sobczyk M.K."/>
            <person name="Bates H.J."/>
            <person name="Dunwell J.M."/>
            <person name="Nellist C.F."/>
            <person name="Harrison R.J."/>
        </authorList>
    </citation>
    <scope>NUCLEOTIDE SEQUENCE [LARGE SCALE GENOMIC DNA]</scope>
    <source>
        <strain evidence="19 20">SCRP249</strain>
    </source>
</reference>
<feature type="region of interest" description="Disordered" evidence="16">
    <location>
        <begin position="2095"/>
        <end position="2115"/>
    </location>
</feature>
<keyword evidence="3" id="KW-0808">Transferase</keyword>
<evidence type="ECO:0000259" key="17">
    <source>
        <dbReference type="PROSITE" id="PS50878"/>
    </source>
</evidence>
<dbReference type="SUPFAM" id="SSF56672">
    <property type="entry name" value="DNA/RNA polymerases"/>
    <property type="match status" value="1"/>
</dbReference>
<keyword evidence="14" id="KW-0238">DNA-binding</keyword>
<feature type="compositionally biased region" description="Polar residues" evidence="16">
    <location>
        <begin position="764"/>
        <end position="773"/>
    </location>
</feature>
<feature type="domain" description="Reverse transcriptase" evidence="17">
    <location>
        <begin position="1631"/>
        <end position="1810"/>
    </location>
</feature>
<dbReference type="CDD" id="cd00303">
    <property type="entry name" value="retropepsin_like"/>
    <property type="match status" value="1"/>
</dbReference>
<keyword evidence="7" id="KW-0064">Aspartyl protease</keyword>
<dbReference type="Gene3D" id="1.10.340.70">
    <property type="match status" value="1"/>
</dbReference>
<keyword evidence="6" id="KW-0479">Metal-binding</keyword>
<keyword evidence="2" id="KW-0645">Protease</keyword>
<feature type="region of interest" description="Disordered" evidence="16">
    <location>
        <begin position="1005"/>
        <end position="1041"/>
    </location>
</feature>
<evidence type="ECO:0000256" key="13">
    <source>
        <dbReference type="ARBA" id="ARBA00022932"/>
    </source>
</evidence>
<keyword evidence="8" id="KW-0255">Endonuclease</keyword>
<dbReference type="InterPro" id="IPR001584">
    <property type="entry name" value="Integrase_cat-core"/>
</dbReference>
<dbReference type="InterPro" id="IPR012337">
    <property type="entry name" value="RNaseH-like_sf"/>
</dbReference>
<keyword evidence="11" id="KW-0229">DNA integration</keyword>
<dbReference type="FunFam" id="3.10.20.370:FF:000001">
    <property type="entry name" value="Retrovirus-related Pol polyprotein from transposon 17.6-like protein"/>
    <property type="match status" value="1"/>
</dbReference>
<evidence type="ECO:0000256" key="15">
    <source>
        <dbReference type="ARBA" id="ARBA00023172"/>
    </source>
</evidence>
<keyword evidence="9" id="KW-0378">Hydrolase</keyword>
<evidence type="ECO:0000256" key="3">
    <source>
        <dbReference type="ARBA" id="ARBA00022679"/>
    </source>
</evidence>
<evidence type="ECO:0000256" key="12">
    <source>
        <dbReference type="ARBA" id="ARBA00022918"/>
    </source>
</evidence>
<feature type="region of interest" description="Disordered" evidence="16">
    <location>
        <begin position="554"/>
        <end position="598"/>
    </location>
</feature>
<keyword evidence="13" id="KW-0239">DNA-directed DNA polymerase</keyword>
<dbReference type="SUPFAM" id="SSF50630">
    <property type="entry name" value="Acid proteases"/>
    <property type="match status" value="1"/>
</dbReference>
<dbReference type="EMBL" id="QXFV01001233">
    <property type="protein sequence ID" value="KAE9011232.1"/>
    <property type="molecule type" value="Genomic_DNA"/>
</dbReference>
<evidence type="ECO:0000313" key="19">
    <source>
        <dbReference type="EMBL" id="KAE9011232.1"/>
    </source>
</evidence>
<feature type="region of interest" description="Disordered" evidence="16">
    <location>
        <begin position="758"/>
        <end position="782"/>
    </location>
</feature>
<dbReference type="EC" id="2.7.7.49" evidence="1"/>
<accession>A0A6A3KV37</accession>
<dbReference type="Gene3D" id="3.30.70.270">
    <property type="match status" value="2"/>
</dbReference>
<dbReference type="Gene3D" id="3.10.20.370">
    <property type="match status" value="1"/>
</dbReference>
<proteinExistence type="predicted"/>
<comment type="caution">
    <text evidence="19">The sequence shown here is derived from an EMBL/GenBank/DDBJ whole genome shotgun (WGS) entry which is preliminary data.</text>
</comment>
<feature type="compositionally biased region" description="Basic and acidic residues" evidence="16">
    <location>
        <begin position="88"/>
        <end position="105"/>
    </location>
</feature>
<dbReference type="Gene3D" id="3.30.420.10">
    <property type="entry name" value="Ribonuclease H-like superfamily/Ribonuclease H"/>
    <property type="match status" value="1"/>
</dbReference>
<dbReference type="InterPro" id="IPR036397">
    <property type="entry name" value="RNaseH_sf"/>
</dbReference>
<keyword evidence="4" id="KW-0548">Nucleotidyltransferase</keyword>
<dbReference type="InterPro" id="IPR041373">
    <property type="entry name" value="RT_RNaseH"/>
</dbReference>
<feature type="compositionally biased region" description="Low complexity" evidence="16">
    <location>
        <begin position="106"/>
        <end position="116"/>
    </location>
</feature>
<evidence type="ECO:0000256" key="7">
    <source>
        <dbReference type="ARBA" id="ARBA00022750"/>
    </source>
</evidence>
<evidence type="ECO:0000313" key="20">
    <source>
        <dbReference type="Proteomes" id="UP000429607"/>
    </source>
</evidence>
<feature type="region of interest" description="Disordered" evidence="16">
    <location>
        <begin position="2043"/>
        <end position="2075"/>
    </location>
</feature>
<dbReference type="FunFam" id="1.10.340.70:FF:000001">
    <property type="entry name" value="Retrovirus-related Pol polyprotein from transposon gypsy-like Protein"/>
    <property type="match status" value="1"/>
</dbReference>
<dbReference type="GO" id="GO:0004190">
    <property type="term" value="F:aspartic-type endopeptidase activity"/>
    <property type="evidence" value="ECO:0007669"/>
    <property type="project" value="UniProtKB-KW"/>
</dbReference>
<keyword evidence="15" id="KW-0233">DNA recombination</keyword>
<keyword evidence="12" id="KW-0695">RNA-directed DNA polymerase</keyword>
<dbReference type="InterPro" id="IPR043128">
    <property type="entry name" value="Rev_trsase/Diguanyl_cyclase"/>
</dbReference>
<feature type="compositionally biased region" description="Polar residues" evidence="16">
    <location>
        <begin position="2063"/>
        <end position="2075"/>
    </location>
</feature>